<evidence type="ECO:0000259" key="4">
    <source>
        <dbReference type="Pfam" id="PF03088"/>
    </source>
</evidence>
<evidence type="ECO:0000256" key="1">
    <source>
        <dbReference type="ARBA" id="ARBA00009191"/>
    </source>
</evidence>
<evidence type="ECO:0000313" key="5">
    <source>
        <dbReference type="EMBL" id="OZM71723.1"/>
    </source>
</evidence>
<dbReference type="InterPro" id="IPR011042">
    <property type="entry name" value="6-blade_b-propeller_TolB-like"/>
</dbReference>
<dbReference type="Proteomes" id="UP000242444">
    <property type="component" value="Unassembled WGS sequence"/>
</dbReference>
<keyword evidence="3" id="KW-0325">Glycoprotein</keyword>
<keyword evidence="6" id="KW-1185">Reference proteome</keyword>
<evidence type="ECO:0000313" key="6">
    <source>
        <dbReference type="Proteomes" id="UP000242444"/>
    </source>
</evidence>
<dbReference type="AlphaFoldDB" id="A0A263CZX3"/>
<keyword evidence="2" id="KW-0597">Phosphoprotein</keyword>
<dbReference type="PANTHER" id="PTHR10426">
    <property type="entry name" value="STRICTOSIDINE SYNTHASE-RELATED"/>
    <property type="match status" value="1"/>
</dbReference>
<sequence>MPANFGAVTVIPVNGQGAEDVLVDAGGFVYTGLADGRIVRIAPDGRRIDHVADTGGRPLGLEFLTEDELLVCDADRGLLAVSLGGEVRTLTDTVDGRRLLVCNNAAVGRDGTVYFSDSSTRYPVTQWRSDLIEQTGTGRLFRRLPDGTVDLLASGLQFANGVALAPDESFVTVAETGACRVRRVRLGGEGAGRAETFVDELSGYPDNTSTGSDGLIWITQASPKVAALDVVRRLPGPLRAAVRRAPLWAQPSPARTVGVLGVAADGTVVHELSGEIDGFHMLTGVRERDGRLYFGSLEESAIAVTAVPGSASR</sequence>
<dbReference type="SUPFAM" id="SSF63829">
    <property type="entry name" value="Calcium-dependent phosphotriesterase"/>
    <property type="match status" value="1"/>
</dbReference>
<evidence type="ECO:0000256" key="2">
    <source>
        <dbReference type="ARBA" id="ARBA00022553"/>
    </source>
</evidence>
<dbReference type="Pfam" id="PF20067">
    <property type="entry name" value="SSL_N"/>
    <property type="match status" value="1"/>
</dbReference>
<accession>A0A263CZX3</accession>
<reference evidence="5 6" key="1">
    <citation type="submission" date="2017-07" db="EMBL/GenBank/DDBJ databases">
        <title>Amycolatopsis antarcticus sp. nov., isolated from the surface of an Antarcticus brown macroalga.</title>
        <authorList>
            <person name="Wang J."/>
            <person name="Leiva S."/>
            <person name="Huang J."/>
            <person name="Huang Y."/>
        </authorList>
    </citation>
    <scope>NUCLEOTIDE SEQUENCE [LARGE SCALE GENOMIC DNA]</scope>
    <source>
        <strain evidence="5 6">AU-G6</strain>
    </source>
</reference>
<organism evidence="5 6">
    <name type="scientific">Amycolatopsis antarctica</name>
    <dbReference type="NCBI Taxonomy" id="1854586"/>
    <lineage>
        <taxon>Bacteria</taxon>
        <taxon>Bacillati</taxon>
        <taxon>Actinomycetota</taxon>
        <taxon>Actinomycetes</taxon>
        <taxon>Pseudonocardiales</taxon>
        <taxon>Pseudonocardiaceae</taxon>
        <taxon>Amycolatopsis</taxon>
    </lineage>
</organism>
<dbReference type="InParanoid" id="A0A263CZX3"/>
<dbReference type="OrthoDB" id="3332247at2"/>
<feature type="domain" description="Strictosidine synthase conserved region" evidence="4">
    <location>
        <begin position="109"/>
        <end position="183"/>
    </location>
</feature>
<gene>
    <name evidence="5" type="ORF">CFN78_19410</name>
</gene>
<dbReference type="InterPro" id="IPR018119">
    <property type="entry name" value="Strictosidine_synth_cons-reg"/>
</dbReference>
<dbReference type="PANTHER" id="PTHR10426:SF88">
    <property type="entry name" value="ADIPOCYTE PLASMA MEMBRANE-ASSOCIATED PROTEIN HEMOMUCIN-RELATED"/>
    <property type="match status" value="1"/>
</dbReference>
<comment type="caution">
    <text evidence="5">The sequence shown here is derived from an EMBL/GenBank/DDBJ whole genome shotgun (WGS) entry which is preliminary data.</text>
</comment>
<protein>
    <submittedName>
        <fullName evidence="5">Strictosidine synthase</fullName>
    </submittedName>
</protein>
<proteinExistence type="inferred from homology"/>
<name>A0A263CZX3_9PSEU</name>
<comment type="similarity">
    <text evidence="1">Belongs to the strictosidine synthase family.</text>
</comment>
<dbReference type="Gene3D" id="2.120.10.30">
    <property type="entry name" value="TolB, C-terminal domain"/>
    <property type="match status" value="1"/>
</dbReference>
<dbReference type="Pfam" id="PF03088">
    <property type="entry name" value="Str_synth"/>
    <property type="match status" value="1"/>
</dbReference>
<dbReference type="GO" id="GO:0016787">
    <property type="term" value="F:hydrolase activity"/>
    <property type="evidence" value="ECO:0007669"/>
    <property type="project" value="TreeGrafter"/>
</dbReference>
<dbReference type="RefSeq" id="WP_094864304.1">
    <property type="nucleotide sequence ID" value="NZ_NKYE01000012.1"/>
</dbReference>
<dbReference type="EMBL" id="NKYE01000012">
    <property type="protein sequence ID" value="OZM71723.1"/>
    <property type="molecule type" value="Genomic_DNA"/>
</dbReference>
<evidence type="ECO:0000256" key="3">
    <source>
        <dbReference type="ARBA" id="ARBA00023180"/>
    </source>
</evidence>